<reference evidence="1" key="2">
    <citation type="submission" date="2022-01" db="EMBL/GenBank/DDBJ databases">
        <authorList>
            <person name="Yamashiro T."/>
            <person name="Shiraishi A."/>
            <person name="Satake H."/>
            <person name="Nakayama K."/>
        </authorList>
    </citation>
    <scope>NUCLEOTIDE SEQUENCE</scope>
</reference>
<gene>
    <name evidence="1" type="ORF">Tco_1067044</name>
</gene>
<protein>
    <submittedName>
        <fullName evidence="1">Uncharacterized protein</fullName>
    </submittedName>
</protein>
<comment type="caution">
    <text evidence="1">The sequence shown here is derived from an EMBL/GenBank/DDBJ whole genome shotgun (WGS) entry which is preliminary data.</text>
</comment>
<organism evidence="1 2">
    <name type="scientific">Tanacetum coccineum</name>
    <dbReference type="NCBI Taxonomy" id="301880"/>
    <lineage>
        <taxon>Eukaryota</taxon>
        <taxon>Viridiplantae</taxon>
        <taxon>Streptophyta</taxon>
        <taxon>Embryophyta</taxon>
        <taxon>Tracheophyta</taxon>
        <taxon>Spermatophyta</taxon>
        <taxon>Magnoliopsida</taxon>
        <taxon>eudicotyledons</taxon>
        <taxon>Gunneridae</taxon>
        <taxon>Pentapetalae</taxon>
        <taxon>asterids</taxon>
        <taxon>campanulids</taxon>
        <taxon>Asterales</taxon>
        <taxon>Asteraceae</taxon>
        <taxon>Asteroideae</taxon>
        <taxon>Anthemideae</taxon>
        <taxon>Anthemidinae</taxon>
        <taxon>Tanacetum</taxon>
    </lineage>
</organism>
<sequence>MSTQQDINAFRAQRIANTHDPLALMGNTQTPCHPDHSSLITYIQHPQPNNNFVPQPSFNTNYMPQPMQDPKGSVRQNVVQYDGNEVGQNAVHNPGIQNVENMNGLSVVPEIANQYGNGNVVTAPAEGNGNGINEEEAGIQSTQVECEFMAAADAYEETKRVKVNCTLEDTLQQASLSGTQSDNAPVYDSDGVMRVPKEEIVKYTAKTLRPPPARVTPSLKELLSNNFEKLEENPRIPNSKTQKINMIVMTSMVELESLFGHLFDKLSTGENHVVSKSSAVTTADASDKCQQQQFNFIIQYSKTTTITADGNFDL</sequence>
<evidence type="ECO:0000313" key="2">
    <source>
        <dbReference type="Proteomes" id="UP001151760"/>
    </source>
</evidence>
<dbReference type="Proteomes" id="UP001151760">
    <property type="component" value="Unassembled WGS sequence"/>
</dbReference>
<accession>A0ABQ5HDP2</accession>
<name>A0ABQ5HDP2_9ASTR</name>
<proteinExistence type="predicted"/>
<evidence type="ECO:0000313" key="1">
    <source>
        <dbReference type="EMBL" id="GJT85327.1"/>
    </source>
</evidence>
<keyword evidence="2" id="KW-1185">Reference proteome</keyword>
<dbReference type="EMBL" id="BQNB010019439">
    <property type="protein sequence ID" value="GJT85327.1"/>
    <property type="molecule type" value="Genomic_DNA"/>
</dbReference>
<reference evidence="1" key="1">
    <citation type="journal article" date="2022" name="Int. J. Mol. Sci.">
        <title>Draft Genome of Tanacetum Coccineum: Genomic Comparison of Closely Related Tanacetum-Family Plants.</title>
        <authorList>
            <person name="Yamashiro T."/>
            <person name="Shiraishi A."/>
            <person name="Nakayama K."/>
            <person name="Satake H."/>
        </authorList>
    </citation>
    <scope>NUCLEOTIDE SEQUENCE</scope>
</reference>